<feature type="compositionally biased region" description="Basic and acidic residues" evidence="1">
    <location>
        <begin position="79"/>
        <end position="97"/>
    </location>
</feature>
<feature type="region of interest" description="Disordered" evidence="1">
    <location>
        <begin position="139"/>
        <end position="185"/>
    </location>
</feature>
<feature type="region of interest" description="Disordered" evidence="1">
    <location>
        <begin position="79"/>
        <end position="111"/>
    </location>
</feature>
<organism evidence="2 3">
    <name type="scientific">Pleurodeles waltl</name>
    <name type="common">Iberian ribbed newt</name>
    <dbReference type="NCBI Taxonomy" id="8319"/>
    <lineage>
        <taxon>Eukaryota</taxon>
        <taxon>Metazoa</taxon>
        <taxon>Chordata</taxon>
        <taxon>Craniata</taxon>
        <taxon>Vertebrata</taxon>
        <taxon>Euteleostomi</taxon>
        <taxon>Amphibia</taxon>
        <taxon>Batrachia</taxon>
        <taxon>Caudata</taxon>
        <taxon>Salamandroidea</taxon>
        <taxon>Salamandridae</taxon>
        <taxon>Pleurodelinae</taxon>
        <taxon>Pleurodeles</taxon>
    </lineage>
</organism>
<accession>A0AAV7LFY8</accession>
<sequence>MGAWPRWRRERTRFRELRRPGLTKSILTPVYCLLVIPVCRGASGDGGCTGAESRGLPVGARGRQCRAAAGLPRAAVRGEERGEPDLTVRPRGPEIRRRTSGATGSIGRGPADLVVCSGPGPVVEPLLRRWRRSRGDALSLASVGGPGLVGAGPGRRHNRPALNSSGTEEMEEAQSAQCTGRKAAM</sequence>
<protein>
    <submittedName>
        <fullName evidence="2">Uncharacterized protein</fullName>
    </submittedName>
</protein>
<reference evidence="2" key="1">
    <citation type="journal article" date="2022" name="bioRxiv">
        <title>Sequencing and chromosome-scale assembly of the giantPleurodeles waltlgenome.</title>
        <authorList>
            <person name="Brown T."/>
            <person name="Elewa A."/>
            <person name="Iarovenko S."/>
            <person name="Subramanian E."/>
            <person name="Araus A.J."/>
            <person name="Petzold A."/>
            <person name="Susuki M."/>
            <person name="Suzuki K.-i.T."/>
            <person name="Hayashi T."/>
            <person name="Toyoda A."/>
            <person name="Oliveira C."/>
            <person name="Osipova E."/>
            <person name="Leigh N.D."/>
            <person name="Simon A."/>
            <person name="Yun M.H."/>
        </authorList>
    </citation>
    <scope>NUCLEOTIDE SEQUENCE</scope>
    <source>
        <strain evidence="2">20211129_DDA</strain>
        <tissue evidence="2">Liver</tissue>
    </source>
</reference>
<feature type="compositionally biased region" description="Gly residues" evidence="1">
    <location>
        <begin position="144"/>
        <end position="153"/>
    </location>
</feature>
<evidence type="ECO:0000313" key="2">
    <source>
        <dbReference type="EMBL" id="KAJ1088293.1"/>
    </source>
</evidence>
<keyword evidence="3" id="KW-1185">Reference proteome</keyword>
<evidence type="ECO:0000256" key="1">
    <source>
        <dbReference type="SAM" id="MobiDB-lite"/>
    </source>
</evidence>
<comment type="caution">
    <text evidence="2">The sequence shown here is derived from an EMBL/GenBank/DDBJ whole genome shotgun (WGS) entry which is preliminary data.</text>
</comment>
<gene>
    <name evidence="2" type="ORF">NDU88_001451</name>
</gene>
<name>A0AAV7LFY8_PLEWA</name>
<dbReference type="EMBL" id="JANPWB010000015">
    <property type="protein sequence ID" value="KAJ1088293.1"/>
    <property type="molecule type" value="Genomic_DNA"/>
</dbReference>
<dbReference type="Proteomes" id="UP001066276">
    <property type="component" value="Chromosome 11"/>
</dbReference>
<proteinExistence type="predicted"/>
<evidence type="ECO:0000313" key="3">
    <source>
        <dbReference type="Proteomes" id="UP001066276"/>
    </source>
</evidence>
<dbReference type="AlphaFoldDB" id="A0AAV7LFY8"/>